<evidence type="ECO:0000256" key="1">
    <source>
        <dbReference type="ARBA" id="ARBA00004240"/>
    </source>
</evidence>
<dbReference type="PANTHER" id="PTHR15414:SF5">
    <property type="entry name" value="PROTEIN OS-9"/>
    <property type="match status" value="1"/>
</dbReference>
<evidence type="ECO:0000259" key="7">
    <source>
        <dbReference type="PROSITE" id="PS51914"/>
    </source>
</evidence>
<dbReference type="GO" id="GO:0005788">
    <property type="term" value="C:endoplasmic reticulum lumen"/>
    <property type="evidence" value="ECO:0007669"/>
    <property type="project" value="TreeGrafter"/>
</dbReference>
<feature type="signal peptide" evidence="6">
    <location>
        <begin position="1"/>
        <end position="21"/>
    </location>
</feature>
<feature type="domain" description="MRH" evidence="7">
    <location>
        <begin position="5"/>
        <end position="166"/>
    </location>
</feature>
<gene>
    <name evidence="8" type="ORF">DEA37_0003852</name>
</gene>
<reference evidence="8 9" key="1">
    <citation type="journal article" date="2019" name="Gigascience">
        <title>Whole-genome sequence of the oriental lung fluke Paragonimus westermani.</title>
        <authorList>
            <person name="Oey H."/>
            <person name="Zakrzewski M."/>
            <person name="Narain K."/>
            <person name="Devi K.R."/>
            <person name="Agatsuma T."/>
            <person name="Nawaratna S."/>
            <person name="Gobert G.N."/>
            <person name="Jones M.K."/>
            <person name="Ragan M.A."/>
            <person name="McManus D.P."/>
            <person name="Krause L."/>
        </authorList>
    </citation>
    <scope>NUCLEOTIDE SEQUENCE [LARGE SCALE GENOMIC DNA]</scope>
    <source>
        <strain evidence="8 9">IND2009</strain>
    </source>
</reference>
<dbReference type="EMBL" id="QNGE01000640">
    <property type="protein sequence ID" value="KAA3679760.1"/>
    <property type="molecule type" value="Genomic_DNA"/>
</dbReference>
<dbReference type="InterPro" id="IPR045149">
    <property type="entry name" value="OS-9-like"/>
</dbReference>
<comment type="subcellular location">
    <subcellularLocation>
        <location evidence="1">Endoplasmic reticulum</location>
    </subcellularLocation>
</comment>
<dbReference type="GO" id="GO:0030968">
    <property type="term" value="P:endoplasmic reticulum unfolded protein response"/>
    <property type="evidence" value="ECO:0007669"/>
    <property type="project" value="InterPro"/>
</dbReference>
<proteinExistence type="predicted"/>
<dbReference type="InterPro" id="IPR044865">
    <property type="entry name" value="MRH_dom"/>
</dbReference>
<dbReference type="Proteomes" id="UP000324629">
    <property type="component" value="Unassembled WGS sequence"/>
</dbReference>
<evidence type="ECO:0000256" key="4">
    <source>
        <dbReference type="ARBA" id="ARBA00023157"/>
    </source>
</evidence>
<feature type="region of interest" description="Disordered" evidence="5">
    <location>
        <begin position="202"/>
        <end position="221"/>
    </location>
</feature>
<organism evidence="8 9">
    <name type="scientific">Paragonimus westermani</name>
    <dbReference type="NCBI Taxonomy" id="34504"/>
    <lineage>
        <taxon>Eukaryota</taxon>
        <taxon>Metazoa</taxon>
        <taxon>Spiralia</taxon>
        <taxon>Lophotrochozoa</taxon>
        <taxon>Platyhelminthes</taxon>
        <taxon>Trematoda</taxon>
        <taxon>Digenea</taxon>
        <taxon>Plagiorchiida</taxon>
        <taxon>Troglotremata</taxon>
        <taxon>Troglotrematidae</taxon>
        <taxon>Paragonimus</taxon>
    </lineage>
</organism>
<dbReference type="Gene3D" id="2.70.130.10">
    <property type="entry name" value="Mannose-6-phosphate receptor binding domain"/>
    <property type="match status" value="1"/>
</dbReference>
<dbReference type="InterPro" id="IPR009011">
    <property type="entry name" value="Man6P_isomerase_rcpt-bd_dom_sf"/>
</dbReference>
<protein>
    <recommendedName>
        <fullName evidence="7">MRH domain-containing protein</fullName>
    </recommendedName>
</protein>
<evidence type="ECO:0000256" key="5">
    <source>
        <dbReference type="SAM" id="MobiDB-lite"/>
    </source>
</evidence>
<comment type="caution">
    <text evidence="8">The sequence shown here is derived from an EMBL/GenBank/DDBJ whole genome shotgun (WGS) entry which is preliminary data.</text>
</comment>
<feature type="chain" id="PRO_5023883428" description="MRH domain-containing protein" evidence="6">
    <location>
        <begin position="22"/>
        <end position="594"/>
    </location>
</feature>
<dbReference type="AlphaFoldDB" id="A0A5J4NX55"/>
<sequence length="594" mass="66663">MHPSVLCTFTVLASYALLLAGSSIETLIHETKYDVQLSADVPAPVVAEDTSSIMEMYSKYGQKFTCQLPLIKDTNINAAPPLINNSYIASLFSKLEGSDCLQLTDEPFFHTQHYVNGSICDITFKQRRVEVRYSCGEDDYFGIGNVEEVETCVYRMDVSAPTLCSHPSFAARVPLRVEQILCVPVVLPVDVVGTQSVDSEKLQQHTLSSDTDTRRPKSSRPLTLSDVYKNMRVRRRARGRRVIKRMLREFLRTITSPLLAGFKIGLPVAFANYAQANRFRPVSFAFALEESELNLWADELIRCRLMLSPYSYESFLQEGPEAQAFSPNSLAVINSLGSLVYALAKAKLTRFSYVEEPTVNYPYERFAAVAELYLKICKELVDNQADVELGNFASEVLLTLYSEYNSTDPLEYVDLYGIIPNSKKVVRIRPHDFVRTSSMLNDTPAGAAKLHFALKMFEHRLRHLRLIQKNMERTVTVSAAETELESTIQQFLTDTKFKVLMVRGINKGNVAGTGTDETTADSHSPILSIIKNILKKVSPEGSRDVDVYETGNSAGVSTFLIVSSEEKGKEERRMMNLEKTYKFTAPSPKKQTEG</sequence>
<keyword evidence="9" id="KW-1185">Reference proteome</keyword>
<evidence type="ECO:0000313" key="8">
    <source>
        <dbReference type="EMBL" id="KAA3679760.1"/>
    </source>
</evidence>
<evidence type="ECO:0000256" key="3">
    <source>
        <dbReference type="ARBA" id="ARBA00022824"/>
    </source>
</evidence>
<name>A0A5J4NX55_9TREM</name>
<dbReference type="PANTHER" id="PTHR15414">
    <property type="entry name" value="OS-9-RELATED"/>
    <property type="match status" value="1"/>
</dbReference>
<dbReference type="GO" id="GO:0030970">
    <property type="term" value="P:retrograde protein transport, ER to cytosol"/>
    <property type="evidence" value="ECO:0007669"/>
    <property type="project" value="TreeGrafter"/>
</dbReference>
<evidence type="ECO:0000313" key="9">
    <source>
        <dbReference type="Proteomes" id="UP000324629"/>
    </source>
</evidence>
<keyword evidence="3" id="KW-0256">Endoplasmic reticulum</keyword>
<dbReference type="PROSITE" id="PS51914">
    <property type="entry name" value="MRH"/>
    <property type="match status" value="1"/>
</dbReference>
<keyword evidence="2 6" id="KW-0732">Signal</keyword>
<evidence type="ECO:0000256" key="2">
    <source>
        <dbReference type="ARBA" id="ARBA00022729"/>
    </source>
</evidence>
<accession>A0A5J4NX55</accession>
<keyword evidence="4" id="KW-1015">Disulfide bond</keyword>
<evidence type="ECO:0000256" key="6">
    <source>
        <dbReference type="SAM" id="SignalP"/>
    </source>
</evidence>